<feature type="compositionally biased region" description="Basic and acidic residues" evidence="1">
    <location>
        <begin position="473"/>
        <end position="482"/>
    </location>
</feature>
<dbReference type="AlphaFoldDB" id="A0A9N9BK44"/>
<dbReference type="Gene3D" id="2.120.10.80">
    <property type="entry name" value="Kelch-type beta propeller"/>
    <property type="match status" value="2"/>
</dbReference>
<comment type="caution">
    <text evidence="3">The sequence shown here is derived from an EMBL/GenBank/DDBJ whole genome shotgun (WGS) entry which is preliminary data.</text>
</comment>
<reference evidence="3" key="1">
    <citation type="submission" date="2021-06" db="EMBL/GenBank/DDBJ databases">
        <authorList>
            <person name="Kallberg Y."/>
            <person name="Tangrot J."/>
            <person name="Rosling A."/>
        </authorList>
    </citation>
    <scope>NUCLEOTIDE SEQUENCE</scope>
    <source>
        <strain evidence="3">MT106</strain>
    </source>
</reference>
<feature type="region of interest" description="Disordered" evidence="1">
    <location>
        <begin position="442"/>
        <end position="514"/>
    </location>
</feature>
<feature type="signal peptide" evidence="2">
    <location>
        <begin position="1"/>
        <end position="32"/>
    </location>
</feature>
<dbReference type="InterPro" id="IPR006652">
    <property type="entry name" value="Kelch_1"/>
</dbReference>
<name>A0A9N9BK44_9GLOM</name>
<sequence length="536" mass="59961">MLGCRASTSSRIRTTLILSFFWIFTLLKYTHSQSTTTKTKYTTITPGRYGHCSVAWKNELYVFGGWDNYTDDQGVSTPFFYSTTIPLNVNSNITWTFLNTENAVNVGSAACVVTPQGYLLVLGGMVSLNSTNGKVSTQVYDLNQHVWIDWKNVMDNSYPGFGINPKAAFISNNILLIYAGNTGVNEDQKNSPVQFIYFLNVTKIPWTWTEVRKNVRAQRYFIAIYGTAHSYKFLIFQQTINAPVSNIIASAKGNAWLLGGYFLNDVGSILGYSPKIWVSNRHNQWVSPNITLPYGIRDGAIGVNKDTLFIVGFSGIQKNSSVNVFPLNLAKMRFEENITFSLKSRSGASFVQFPGSDAVLIYGGCAITDSVTICSTPFNSILIFNMTTRTWTTDYNIVTNSQLTFATITFCQKRIKSPAWHLDSIIRPSRFSRFSWQQRSNNHPISASNHGTRSNSPSFQSGGGSVSLAGDTKIPHDSDPRKRNSQFLIVPSIHVEDEKQEQEEENKDVSGSKTENYTWVDGKLTSHRRATCDIII</sequence>
<dbReference type="SUPFAM" id="SSF117281">
    <property type="entry name" value="Kelch motif"/>
    <property type="match status" value="1"/>
</dbReference>
<evidence type="ECO:0000313" key="3">
    <source>
        <dbReference type="EMBL" id="CAG8568570.1"/>
    </source>
</evidence>
<dbReference type="PANTHER" id="PTHR23244">
    <property type="entry name" value="KELCH REPEAT DOMAIN"/>
    <property type="match status" value="1"/>
</dbReference>
<dbReference type="OrthoDB" id="2409526at2759"/>
<feature type="compositionally biased region" description="Polar residues" evidence="1">
    <location>
        <begin position="442"/>
        <end position="460"/>
    </location>
</feature>
<feature type="chain" id="PRO_5040476673" evidence="2">
    <location>
        <begin position="33"/>
        <end position="536"/>
    </location>
</feature>
<organism evidence="3 4">
    <name type="scientific">Ambispora gerdemannii</name>
    <dbReference type="NCBI Taxonomy" id="144530"/>
    <lineage>
        <taxon>Eukaryota</taxon>
        <taxon>Fungi</taxon>
        <taxon>Fungi incertae sedis</taxon>
        <taxon>Mucoromycota</taxon>
        <taxon>Glomeromycotina</taxon>
        <taxon>Glomeromycetes</taxon>
        <taxon>Archaeosporales</taxon>
        <taxon>Ambisporaceae</taxon>
        <taxon>Ambispora</taxon>
    </lineage>
</organism>
<dbReference type="InterPro" id="IPR015915">
    <property type="entry name" value="Kelch-typ_b-propeller"/>
</dbReference>
<evidence type="ECO:0000313" key="4">
    <source>
        <dbReference type="Proteomes" id="UP000789831"/>
    </source>
</evidence>
<dbReference type="Proteomes" id="UP000789831">
    <property type="component" value="Unassembled WGS sequence"/>
</dbReference>
<dbReference type="SUPFAM" id="SSF50965">
    <property type="entry name" value="Galactose oxidase, central domain"/>
    <property type="match status" value="1"/>
</dbReference>
<protein>
    <submittedName>
        <fullName evidence="3">13020_t:CDS:1</fullName>
    </submittedName>
</protein>
<dbReference type="PANTHER" id="PTHR23244:SF471">
    <property type="entry name" value="GUANINE NUCLEOTIDE-BINDING PROTEIN SUBUNIT BETA 1-RELATED"/>
    <property type="match status" value="1"/>
</dbReference>
<dbReference type="InterPro" id="IPR011043">
    <property type="entry name" value="Gal_Oxase/kelch_b-propeller"/>
</dbReference>
<proteinExistence type="predicted"/>
<gene>
    <name evidence="3" type="ORF">AGERDE_LOCUS7520</name>
</gene>
<dbReference type="EMBL" id="CAJVPL010001386">
    <property type="protein sequence ID" value="CAG8568570.1"/>
    <property type="molecule type" value="Genomic_DNA"/>
</dbReference>
<accession>A0A9N9BK44</accession>
<keyword evidence="2" id="KW-0732">Signal</keyword>
<keyword evidence="4" id="KW-1185">Reference proteome</keyword>
<dbReference type="Pfam" id="PF01344">
    <property type="entry name" value="Kelch_1"/>
    <property type="match status" value="1"/>
</dbReference>
<evidence type="ECO:0000256" key="2">
    <source>
        <dbReference type="SAM" id="SignalP"/>
    </source>
</evidence>
<evidence type="ECO:0000256" key="1">
    <source>
        <dbReference type="SAM" id="MobiDB-lite"/>
    </source>
</evidence>